<keyword evidence="2" id="KW-1185">Reference proteome</keyword>
<dbReference type="EMBL" id="QNUL01000025">
    <property type="protein sequence ID" value="REA57756.1"/>
    <property type="molecule type" value="Genomic_DNA"/>
</dbReference>
<dbReference type="Proteomes" id="UP000256373">
    <property type="component" value="Unassembled WGS sequence"/>
</dbReference>
<sequence>MNYFQSNYDETALILALKNGGVEREKNISKLINGYRGYIFKIHSETGLNESTLGDLYTDTVMLVLKHIENETFRGDSRLSTYFYKILYFKTVDFIRQHASSKIDYTDEVPELGDEAQNITGQIEAQEEMGQIIRLLDRMCSPCREIIMDWAYWGFKPEEIGKKIGETDPVKYSKLKYNCIDKFKKLWLKRFSHLN</sequence>
<name>A0A3D8Y8M7_9BACT</name>
<protein>
    <recommendedName>
        <fullName evidence="3">Sigma-70 family RNA polymerase sigma factor</fullName>
    </recommendedName>
</protein>
<dbReference type="NCBIfam" id="TIGR02937">
    <property type="entry name" value="sigma70-ECF"/>
    <property type="match status" value="1"/>
</dbReference>
<evidence type="ECO:0008006" key="3">
    <source>
        <dbReference type="Google" id="ProtNLM"/>
    </source>
</evidence>
<dbReference type="RefSeq" id="WP_115833247.1">
    <property type="nucleotide sequence ID" value="NZ_QNUL01000025.1"/>
</dbReference>
<reference evidence="1 2" key="1">
    <citation type="submission" date="2018-07" db="EMBL/GenBank/DDBJ databases">
        <title>Dyadobacter roseus sp. nov., isolated from rose rhizosphere soil.</title>
        <authorList>
            <person name="Chen L."/>
        </authorList>
    </citation>
    <scope>NUCLEOTIDE SEQUENCE [LARGE SCALE GENOMIC DNA]</scope>
    <source>
        <strain evidence="1 2">RS19</strain>
    </source>
</reference>
<organism evidence="1 2">
    <name type="scientific">Dyadobacter luteus</name>
    <dbReference type="NCBI Taxonomy" id="2259619"/>
    <lineage>
        <taxon>Bacteria</taxon>
        <taxon>Pseudomonadati</taxon>
        <taxon>Bacteroidota</taxon>
        <taxon>Cytophagia</taxon>
        <taxon>Cytophagales</taxon>
        <taxon>Spirosomataceae</taxon>
        <taxon>Dyadobacter</taxon>
    </lineage>
</organism>
<dbReference type="InterPro" id="IPR013325">
    <property type="entry name" value="RNA_pol_sigma_r2"/>
</dbReference>
<gene>
    <name evidence="1" type="ORF">DSL64_22750</name>
</gene>
<dbReference type="Gene3D" id="1.10.1740.10">
    <property type="match status" value="1"/>
</dbReference>
<dbReference type="OrthoDB" id="953693at2"/>
<evidence type="ECO:0000313" key="1">
    <source>
        <dbReference type="EMBL" id="REA57756.1"/>
    </source>
</evidence>
<dbReference type="InterPro" id="IPR014284">
    <property type="entry name" value="RNA_pol_sigma-70_dom"/>
</dbReference>
<proteinExistence type="predicted"/>
<dbReference type="GO" id="GO:0006352">
    <property type="term" value="P:DNA-templated transcription initiation"/>
    <property type="evidence" value="ECO:0007669"/>
    <property type="project" value="InterPro"/>
</dbReference>
<dbReference type="AlphaFoldDB" id="A0A3D8Y8M7"/>
<comment type="caution">
    <text evidence="1">The sequence shown here is derived from an EMBL/GenBank/DDBJ whole genome shotgun (WGS) entry which is preliminary data.</text>
</comment>
<dbReference type="SUPFAM" id="SSF88946">
    <property type="entry name" value="Sigma2 domain of RNA polymerase sigma factors"/>
    <property type="match status" value="1"/>
</dbReference>
<accession>A0A3D8Y8M7</accession>
<dbReference type="GO" id="GO:0003700">
    <property type="term" value="F:DNA-binding transcription factor activity"/>
    <property type="evidence" value="ECO:0007669"/>
    <property type="project" value="InterPro"/>
</dbReference>
<evidence type="ECO:0000313" key="2">
    <source>
        <dbReference type="Proteomes" id="UP000256373"/>
    </source>
</evidence>